<sequence length="360" mass="38348">MKGKKDIIIAGGIIGLLSVLLVKLGNPANMGFCIACFIRDIAGGIGLHRAPIVQYIRPEVIGLVLGAFIISMKNKEFQSRGGSSPFTRFILGIAVMIGALMFLGCPLRMVLRLAGGDLNAILGIAGFVVGIFVGVFFLNKGFNLKRSYNLPKFEGYLFPIVNVGLFVLLLSGFSMLLFSEEGPGSMHAPIWISLIVGLIVGALSQKTRLCMVGGTRDMIMFKDNYLLSGFLSILVFAFIGNLILGYFNPGFANQPVAHTDGLWNFLGMVLVGWGSVLLGGCPLRQLILAGEGNTDSAVTVMGSLVGAAICHNFGLASSPKGTTTNGQVAVIICFLLVLVISLVNSEMLVKQNNLKKVNNN</sequence>
<keyword evidence="3" id="KW-1185">Reference proteome</keyword>
<dbReference type="EMBL" id="FQXR01000006">
    <property type="protein sequence ID" value="SHH96183.1"/>
    <property type="molecule type" value="Genomic_DNA"/>
</dbReference>
<dbReference type="InterPro" id="IPR026366">
    <property type="entry name" value="Seleno_YedE"/>
</dbReference>
<reference evidence="2 3" key="1">
    <citation type="submission" date="2016-11" db="EMBL/GenBank/DDBJ databases">
        <authorList>
            <person name="Jaros S."/>
            <person name="Januszkiewicz K."/>
            <person name="Wedrychowicz H."/>
        </authorList>
    </citation>
    <scope>NUCLEOTIDE SEQUENCE [LARGE SCALE GENOMIC DNA]</scope>
    <source>
        <strain evidence="2 3">DSM 13106</strain>
    </source>
</reference>
<evidence type="ECO:0000256" key="1">
    <source>
        <dbReference type="SAM" id="Phobius"/>
    </source>
</evidence>
<evidence type="ECO:0000313" key="3">
    <source>
        <dbReference type="Proteomes" id="UP000184389"/>
    </source>
</evidence>
<dbReference type="InterPro" id="IPR007272">
    <property type="entry name" value="Sulf_transp_TsuA/YedE"/>
</dbReference>
<feature type="transmembrane region" description="Helical" evidence="1">
    <location>
        <begin position="225"/>
        <end position="247"/>
    </location>
</feature>
<organism evidence="2 3">
    <name type="scientific">Sporanaerobacter acetigenes DSM 13106</name>
    <dbReference type="NCBI Taxonomy" id="1123281"/>
    <lineage>
        <taxon>Bacteria</taxon>
        <taxon>Bacillati</taxon>
        <taxon>Bacillota</taxon>
        <taxon>Tissierellia</taxon>
        <taxon>Tissierellales</taxon>
        <taxon>Sporanaerobacteraceae</taxon>
        <taxon>Sporanaerobacter</taxon>
    </lineage>
</organism>
<dbReference type="OrthoDB" id="3190590at2"/>
<dbReference type="RefSeq" id="WP_072744232.1">
    <property type="nucleotide sequence ID" value="NZ_FQXR01000006.1"/>
</dbReference>
<dbReference type="AlphaFoldDB" id="A0A1M5XAE9"/>
<feature type="transmembrane region" description="Helical" evidence="1">
    <location>
        <begin position="262"/>
        <end position="283"/>
    </location>
</feature>
<keyword evidence="1" id="KW-1133">Transmembrane helix</keyword>
<feature type="transmembrane region" description="Helical" evidence="1">
    <location>
        <begin position="184"/>
        <end position="204"/>
    </location>
</feature>
<feature type="transmembrane region" description="Helical" evidence="1">
    <location>
        <begin position="86"/>
        <end position="109"/>
    </location>
</feature>
<keyword evidence="1" id="KW-0472">Membrane</keyword>
<proteinExistence type="predicted"/>
<feature type="transmembrane region" description="Helical" evidence="1">
    <location>
        <begin position="7"/>
        <end position="25"/>
    </location>
</feature>
<name>A0A1M5XAE9_9FIRM</name>
<protein>
    <submittedName>
        <fullName evidence="2">Uncharacterized protein</fullName>
    </submittedName>
</protein>
<feature type="transmembrane region" description="Helical" evidence="1">
    <location>
        <begin position="160"/>
        <end position="178"/>
    </location>
</feature>
<feature type="transmembrane region" description="Helical" evidence="1">
    <location>
        <begin position="121"/>
        <end position="139"/>
    </location>
</feature>
<feature type="transmembrane region" description="Helical" evidence="1">
    <location>
        <begin position="55"/>
        <end position="74"/>
    </location>
</feature>
<feature type="transmembrane region" description="Helical" evidence="1">
    <location>
        <begin position="295"/>
        <end position="316"/>
    </location>
</feature>
<dbReference type="NCBIfam" id="TIGR04112">
    <property type="entry name" value="seleno_YedE"/>
    <property type="match status" value="1"/>
</dbReference>
<feature type="transmembrane region" description="Helical" evidence="1">
    <location>
        <begin position="328"/>
        <end position="349"/>
    </location>
</feature>
<dbReference type="Proteomes" id="UP000184389">
    <property type="component" value="Unassembled WGS sequence"/>
</dbReference>
<gene>
    <name evidence="2" type="ORF">SAMN02745180_01567</name>
</gene>
<evidence type="ECO:0000313" key="2">
    <source>
        <dbReference type="EMBL" id="SHH96183.1"/>
    </source>
</evidence>
<keyword evidence="1" id="KW-0812">Transmembrane</keyword>
<dbReference type="STRING" id="1123281.SAMN02745180_01567"/>
<accession>A0A1M5XAE9</accession>
<dbReference type="Pfam" id="PF04143">
    <property type="entry name" value="Sulf_transp"/>
    <property type="match status" value="1"/>
</dbReference>